<name>A0A9X1S1I0_9MICO</name>
<comment type="caution">
    <text evidence="2">The sequence shown here is derived from an EMBL/GenBank/DDBJ whole genome shotgun (WGS) entry which is preliminary data.</text>
</comment>
<dbReference type="AlphaFoldDB" id="A0A9X1S1I0"/>
<feature type="compositionally biased region" description="Basic and acidic residues" evidence="1">
    <location>
        <begin position="114"/>
        <end position="123"/>
    </location>
</feature>
<proteinExistence type="predicted"/>
<organism evidence="2 3">
    <name type="scientific">Microbacterium allomyrinae</name>
    <dbReference type="NCBI Taxonomy" id="2830666"/>
    <lineage>
        <taxon>Bacteria</taxon>
        <taxon>Bacillati</taxon>
        <taxon>Actinomycetota</taxon>
        <taxon>Actinomycetes</taxon>
        <taxon>Micrococcales</taxon>
        <taxon>Microbacteriaceae</taxon>
        <taxon>Microbacterium</taxon>
    </lineage>
</organism>
<protein>
    <submittedName>
        <fullName evidence="2">Uncharacterized protein</fullName>
    </submittedName>
</protein>
<dbReference type="Proteomes" id="UP001139354">
    <property type="component" value="Unassembled WGS sequence"/>
</dbReference>
<gene>
    <name evidence="2" type="ORF">KEC57_05850</name>
</gene>
<evidence type="ECO:0000313" key="2">
    <source>
        <dbReference type="EMBL" id="MCC2031706.1"/>
    </source>
</evidence>
<reference evidence="2" key="1">
    <citation type="submission" date="2021-04" db="EMBL/GenBank/DDBJ databases">
        <title>Microbacterium tenobrionis sp. nov. and Microbacterium allomyrinae sp. nov., isolated from larvae of Tenobrio molitor and Allomyrina dichotoma, respectively.</title>
        <authorList>
            <person name="Lee S.D."/>
        </authorList>
    </citation>
    <scope>NUCLEOTIDE SEQUENCE</scope>
    <source>
        <strain evidence="2">BWT-G7</strain>
    </source>
</reference>
<sequence>MRPTVPTESVNLGPLQPNWTVRDLLSWIAEDDTRCHEPALTPLVAALDRALRPERRPADGSVTMSSPVGLVRSLASLVRSQPALGRTSVLSLLQGGGQVAGRSLPDAVASGVQDPRDLDRRASDAASAPARALIRA</sequence>
<evidence type="ECO:0000256" key="1">
    <source>
        <dbReference type="SAM" id="MobiDB-lite"/>
    </source>
</evidence>
<feature type="region of interest" description="Disordered" evidence="1">
    <location>
        <begin position="97"/>
        <end position="136"/>
    </location>
</feature>
<feature type="compositionally biased region" description="Low complexity" evidence="1">
    <location>
        <begin position="124"/>
        <end position="136"/>
    </location>
</feature>
<dbReference type="RefSeq" id="WP_229383577.1">
    <property type="nucleotide sequence ID" value="NZ_JAGTTN010000001.1"/>
</dbReference>
<keyword evidence="3" id="KW-1185">Reference proteome</keyword>
<dbReference type="EMBL" id="JAGTTN010000001">
    <property type="protein sequence ID" value="MCC2031706.1"/>
    <property type="molecule type" value="Genomic_DNA"/>
</dbReference>
<accession>A0A9X1S1I0</accession>
<evidence type="ECO:0000313" key="3">
    <source>
        <dbReference type="Proteomes" id="UP001139354"/>
    </source>
</evidence>